<proteinExistence type="predicted"/>
<dbReference type="Proteomes" id="UP001583177">
    <property type="component" value="Unassembled WGS sequence"/>
</dbReference>
<keyword evidence="1" id="KW-0539">Nucleus</keyword>
<dbReference type="SMART" id="SM00906">
    <property type="entry name" value="Fungal_trans"/>
    <property type="match status" value="1"/>
</dbReference>
<accession>A0ABR3W9J1</accession>
<dbReference type="InterPro" id="IPR050987">
    <property type="entry name" value="AtrR-like"/>
</dbReference>
<keyword evidence="5" id="KW-1185">Reference proteome</keyword>
<name>A0ABR3W9J1_9PEZI</name>
<dbReference type="EMBL" id="JAWRVE010000120">
    <property type="protein sequence ID" value="KAL1856502.1"/>
    <property type="molecule type" value="Genomic_DNA"/>
</dbReference>
<sequence length="350" mass="38555">MSVTGSPDNYEGDWSQAEPRSPTERASKRRRTASFRHNENQETGLMRDGGNPGLPRFVGSSSGIHFVRTVYGILSRSSGQQLSVSQLVPGEDDQLEDARESVGTNPATPGAGARAPLWRSDEVMPSGNPVVSTDVTFEALIAWTKSYFEVWHPIFPFLHGPEVVEILEQVANNGLENVSAQDSAIVRAIVSISLADSRQLGTANTSGPGPVPLDLVFFSLDHVASALHFILGTPASLKNIQAALCVELFLVTMLKFNMASRIGGVVVRMAYHLGLHRCPRRYQNFNLHEVSMRKRIWWSFYCLERLVCQALGLPLDVQDDDVDVCFSHDVEYHQPAGSEDDSDKEESKGM</sequence>
<evidence type="ECO:0000256" key="1">
    <source>
        <dbReference type="ARBA" id="ARBA00023242"/>
    </source>
</evidence>
<evidence type="ECO:0000313" key="5">
    <source>
        <dbReference type="Proteomes" id="UP001583177"/>
    </source>
</evidence>
<organism evidence="4 5">
    <name type="scientific">Diaporthe australafricana</name>
    <dbReference type="NCBI Taxonomy" id="127596"/>
    <lineage>
        <taxon>Eukaryota</taxon>
        <taxon>Fungi</taxon>
        <taxon>Dikarya</taxon>
        <taxon>Ascomycota</taxon>
        <taxon>Pezizomycotina</taxon>
        <taxon>Sordariomycetes</taxon>
        <taxon>Sordariomycetidae</taxon>
        <taxon>Diaporthales</taxon>
        <taxon>Diaporthaceae</taxon>
        <taxon>Diaporthe</taxon>
    </lineage>
</organism>
<evidence type="ECO:0000259" key="3">
    <source>
        <dbReference type="SMART" id="SM00906"/>
    </source>
</evidence>
<feature type="region of interest" description="Disordered" evidence="2">
    <location>
        <begin position="1"/>
        <end position="56"/>
    </location>
</feature>
<dbReference type="CDD" id="cd12148">
    <property type="entry name" value="fungal_TF_MHR"/>
    <property type="match status" value="1"/>
</dbReference>
<comment type="caution">
    <text evidence="4">The sequence shown here is derived from an EMBL/GenBank/DDBJ whole genome shotgun (WGS) entry which is preliminary data.</text>
</comment>
<dbReference type="PANTHER" id="PTHR46910">
    <property type="entry name" value="TRANSCRIPTION FACTOR PDR1"/>
    <property type="match status" value="1"/>
</dbReference>
<evidence type="ECO:0000256" key="2">
    <source>
        <dbReference type="SAM" id="MobiDB-lite"/>
    </source>
</evidence>
<dbReference type="InterPro" id="IPR007219">
    <property type="entry name" value="XnlR_reg_dom"/>
</dbReference>
<dbReference type="Pfam" id="PF04082">
    <property type="entry name" value="Fungal_trans"/>
    <property type="match status" value="1"/>
</dbReference>
<evidence type="ECO:0000313" key="4">
    <source>
        <dbReference type="EMBL" id="KAL1856502.1"/>
    </source>
</evidence>
<feature type="domain" description="Xylanolytic transcriptional activator regulatory" evidence="3">
    <location>
        <begin position="259"/>
        <end position="333"/>
    </location>
</feature>
<protein>
    <recommendedName>
        <fullName evidence="3">Xylanolytic transcriptional activator regulatory domain-containing protein</fullName>
    </recommendedName>
</protein>
<feature type="region of interest" description="Disordered" evidence="2">
    <location>
        <begin position="82"/>
        <end position="116"/>
    </location>
</feature>
<gene>
    <name evidence="4" type="ORF">Daus18300_010659</name>
</gene>
<reference evidence="4 5" key="1">
    <citation type="journal article" date="2024" name="IMA Fungus">
        <title>IMA Genome - F19 : A genome assembly and annotation guide to empower mycologists, including annotated draft genome sequences of Ceratocystis pirilliformis, Diaporthe australafricana, Fusarium ophioides, Paecilomyces lecythidis, and Sporothrix stenoceras.</title>
        <authorList>
            <person name="Aylward J."/>
            <person name="Wilson A.M."/>
            <person name="Visagie C.M."/>
            <person name="Spraker J."/>
            <person name="Barnes I."/>
            <person name="Buitendag C."/>
            <person name="Ceriani C."/>
            <person name="Del Mar Angel L."/>
            <person name="du Plessis D."/>
            <person name="Fuchs T."/>
            <person name="Gasser K."/>
            <person name="Kramer D."/>
            <person name="Li W."/>
            <person name="Munsamy K."/>
            <person name="Piso A."/>
            <person name="Price J.L."/>
            <person name="Sonnekus B."/>
            <person name="Thomas C."/>
            <person name="van der Nest A."/>
            <person name="van Dijk A."/>
            <person name="van Heerden A."/>
            <person name="van Vuuren N."/>
            <person name="Yilmaz N."/>
            <person name="Duong T.A."/>
            <person name="van der Merwe N.A."/>
            <person name="Wingfield M.J."/>
            <person name="Wingfield B.D."/>
        </authorList>
    </citation>
    <scope>NUCLEOTIDE SEQUENCE [LARGE SCALE GENOMIC DNA]</scope>
    <source>
        <strain evidence="4 5">CMW 18300</strain>
    </source>
</reference>
<dbReference type="PANTHER" id="PTHR46910:SF9">
    <property type="entry name" value="MISCELLANEOUS ZN(II)2CYS6 TRANSCRIPTION FACTOR (EUROFUNG)"/>
    <property type="match status" value="1"/>
</dbReference>